<keyword evidence="3" id="KW-1185">Reference proteome</keyword>
<feature type="transmembrane region" description="Helical" evidence="1">
    <location>
        <begin position="71"/>
        <end position="89"/>
    </location>
</feature>
<keyword evidence="1" id="KW-0472">Membrane</keyword>
<organism evidence="2 3">
    <name type="scientific">Egicoccus halophilus</name>
    <dbReference type="NCBI Taxonomy" id="1670830"/>
    <lineage>
        <taxon>Bacteria</taxon>
        <taxon>Bacillati</taxon>
        <taxon>Actinomycetota</taxon>
        <taxon>Nitriliruptoria</taxon>
        <taxon>Egicoccales</taxon>
        <taxon>Egicoccaceae</taxon>
        <taxon>Egicoccus</taxon>
    </lineage>
</organism>
<evidence type="ECO:0000256" key="1">
    <source>
        <dbReference type="SAM" id="Phobius"/>
    </source>
</evidence>
<reference evidence="2" key="1">
    <citation type="journal article" date="2014" name="Int. J. Syst. Evol. Microbiol.">
        <title>Complete genome sequence of Corynebacterium casei LMG S-19264T (=DSM 44701T), isolated from a smear-ripened cheese.</title>
        <authorList>
            <consortium name="US DOE Joint Genome Institute (JGI-PGF)"/>
            <person name="Walter F."/>
            <person name="Albersmeier A."/>
            <person name="Kalinowski J."/>
            <person name="Ruckert C."/>
        </authorList>
    </citation>
    <scope>NUCLEOTIDE SEQUENCE</scope>
    <source>
        <strain evidence="2">CGMCC 1.14988</strain>
    </source>
</reference>
<evidence type="ECO:0000313" key="3">
    <source>
        <dbReference type="Proteomes" id="UP000650511"/>
    </source>
</evidence>
<reference evidence="2" key="2">
    <citation type="submission" date="2020-09" db="EMBL/GenBank/DDBJ databases">
        <authorList>
            <person name="Sun Q."/>
            <person name="Zhou Y."/>
        </authorList>
    </citation>
    <scope>NUCLEOTIDE SEQUENCE</scope>
    <source>
        <strain evidence="2">CGMCC 1.14988</strain>
    </source>
</reference>
<dbReference type="AlphaFoldDB" id="A0A8J3AC41"/>
<comment type="caution">
    <text evidence="2">The sequence shown here is derived from an EMBL/GenBank/DDBJ whole genome shotgun (WGS) entry which is preliminary data.</text>
</comment>
<evidence type="ECO:0000313" key="2">
    <source>
        <dbReference type="EMBL" id="GGI08208.1"/>
    </source>
</evidence>
<dbReference type="RefSeq" id="WP_130650056.1">
    <property type="nucleotide sequence ID" value="NZ_BMHA01000011.1"/>
</dbReference>
<dbReference type="Proteomes" id="UP000650511">
    <property type="component" value="Unassembled WGS sequence"/>
</dbReference>
<feature type="transmembrane region" description="Helical" evidence="1">
    <location>
        <begin position="95"/>
        <end position="120"/>
    </location>
</feature>
<protein>
    <recommendedName>
        <fullName evidence="4">DUF1269 domain-containing protein</fullName>
    </recommendedName>
</protein>
<keyword evidence="1" id="KW-1133">Transmembrane helix</keyword>
<accession>A0A8J3AC41</accession>
<dbReference type="EMBL" id="BMHA01000011">
    <property type="protein sequence ID" value="GGI08208.1"/>
    <property type="molecule type" value="Genomic_DNA"/>
</dbReference>
<gene>
    <name evidence="2" type="ORF">GCM10011354_27940</name>
</gene>
<dbReference type="OrthoDB" id="9947862at2"/>
<proteinExistence type="predicted"/>
<evidence type="ECO:0008006" key="4">
    <source>
        <dbReference type="Google" id="ProtNLM"/>
    </source>
</evidence>
<keyword evidence="1" id="KW-0812">Transmembrane</keyword>
<name>A0A8J3AC41_9ACTN</name>
<sequence length="185" mass="19263">MGRESGVADLLAVHRNGKDARRTIERLSRNGIDGGSILLLGRVEVTTAGRYGDRQTDLGSSLALGGRAARGLLYGLLPGAAFGAVLLAVTTEPTLFAISAGAGGGAAFGASIGVLTGLLSMPTMASSWERTFAPMVPGGVGVGVRVHTSRQQVRVRRVLERAEVLRVHEVDDLDELDDGPLAFDD</sequence>